<organism evidence="2 3">
    <name type="scientific">Rickettsia akari (strain Hartford)</name>
    <dbReference type="NCBI Taxonomy" id="293614"/>
    <lineage>
        <taxon>Bacteria</taxon>
        <taxon>Pseudomonadati</taxon>
        <taxon>Pseudomonadota</taxon>
        <taxon>Alphaproteobacteria</taxon>
        <taxon>Rickettsiales</taxon>
        <taxon>Rickettsiaceae</taxon>
        <taxon>Rickettsieae</taxon>
        <taxon>Rickettsia</taxon>
        <taxon>spotted fever group</taxon>
    </lineage>
</organism>
<keyword evidence="3" id="KW-1185">Reference proteome</keyword>
<keyword evidence="2" id="KW-0762">Sugar transport</keyword>
<dbReference type="Proteomes" id="UP000006830">
    <property type="component" value="Chromosome"/>
</dbReference>
<feature type="transmembrane region" description="Helical" evidence="1">
    <location>
        <begin position="26"/>
        <end position="50"/>
    </location>
</feature>
<proteinExistence type="predicted"/>
<dbReference type="HOGENOM" id="CLU_3029510_0_0_5"/>
<dbReference type="AlphaFoldDB" id="A8GQ45"/>
<evidence type="ECO:0000313" key="3">
    <source>
        <dbReference type="Proteomes" id="UP000006830"/>
    </source>
</evidence>
<keyword evidence="2" id="KW-0813">Transport</keyword>
<gene>
    <name evidence="2" type="ordered locus">A1C_06485</name>
</gene>
<reference evidence="2" key="1">
    <citation type="submission" date="2007-09" db="EMBL/GenBank/DDBJ databases">
        <title>Complete Genome Sequence of Rickettsia akari.</title>
        <authorList>
            <person name="Madan A."/>
            <person name="Fahey J."/>
            <person name="Helton E."/>
            <person name="Ketteman M."/>
            <person name="Madan A."/>
            <person name="Rodrigues S."/>
            <person name="Sanchez A."/>
            <person name="Whiting M."/>
            <person name="Dasch G."/>
            <person name="Eremeeva M."/>
        </authorList>
    </citation>
    <scope>NUCLEOTIDE SEQUENCE</scope>
    <source>
        <strain evidence="2">Hartford</strain>
    </source>
</reference>
<evidence type="ECO:0000313" key="2">
    <source>
        <dbReference type="EMBL" id="ABV75520.1"/>
    </source>
</evidence>
<name>A8GQ45_RICAH</name>
<accession>A8GQ45</accession>
<keyword evidence="1" id="KW-0812">Transmembrane</keyword>
<protein>
    <submittedName>
        <fullName evidence="2">MFS type sugar transporter</fullName>
    </submittedName>
</protein>
<sequence>MAFALNIIPAVQNCLRHFPIFKRFTFVTFTYALSVACIYVISSFGFPHLIKTFGNW</sequence>
<dbReference type="KEGG" id="rak:A1C_06485"/>
<evidence type="ECO:0000256" key="1">
    <source>
        <dbReference type="SAM" id="Phobius"/>
    </source>
</evidence>
<keyword evidence="1" id="KW-0472">Membrane</keyword>
<dbReference type="EMBL" id="CP000847">
    <property type="protein sequence ID" value="ABV75520.1"/>
    <property type="molecule type" value="Genomic_DNA"/>
</dbReference>
<keyword evidence="1" id="KW-1133">Transmembrane helix</keyword>